<name>A0A0F8Z8T2_9ZZZZ</name>
<reference evidence="2" key="1">
    <citation type="journal article" date="2015" name="Nature">
        <title>Complex archaea that bridge the gap between prokaryotes and eukaryotes.</title>
        <authorList>
            <person name="Spang A."/>
            <person name="Saw J.H."/>
            <person name="Jorgensen S.L."/>
            <person name="Zaremba-Niedzwiedzka K."/>
            <person name="Martijn J."/>
            <person name="Lind A.E."/>
            <person name="van Eijk R."/>
            <person name="Schleper C."/>
            <person name="Guy L."/>
            <person name="Ettema T.J."/>
        </authorList>
    </citation>
    <scope>NUCLEOTIDE SEQUENCE</scope>
</reference>
<sequence>MIPAPQAHPPRADKPAQDKPAGKVKLTKAMGAALNAMIIWAGGEPHYRTHGNIPQQMPSTIARTVKNVRVLLKESSK</sequence>
<protein>
    <submittedName>
        <fullName evidence="2">Uncharacterized protein</fullName>
    </submittedName>
</protein>
<feature type="compositionally biased region" description="Basic and acidic residues" evidence="1">
    <location>
        <begin position="10"/>
        <end position="21"/>
    </location>
</feature>
<gene>
    <name evidence="2" type="ORF">LCGC14_2725520</name>
</gene>
<proteinExistence type="predicted"/>
<organism evidence="2">
    <name type="scientific">marine sediment metagenome</name>
    <dbReference type="NCBI Taxonomy" id="412755"/>
    <lineage>
        <taxon>unclassified sequences</taxon>
        <taxon>metagenomes</taxon>
        <taxon>ecological metagenomes</taxon>
    </lineage>
</organism>
<dbReference type="EMBL" id="LAZR01049201">
    <property type="protein sequence ID" value="KKK90197.1"/>
    <property type="molecule type" value="Genomic_DNA"/>
</dbReference>
<comment type="caution">
    <text evidence="2">The sequence shown here is derived from an EMBL/GenBank/DDBJ whole genome shotgun (WGS) entry which is preliminary data.</text>
</comment>
<accession>A0A0F8Z8T2</accession>
<feature type="region of interest" description="Disordered" evidence="1">
    <location>
        <begin position="1"/>
        <end position="23"/>
    </location>
</feature>
<dbReference type="AlphaFoldDB" id="A0A0F8Z8T2"/>
<evidence type="ECO:0000313" key="2">
    <source>
        <dbReference type="EMBL" id="KKK90197.1"/>
    </source>
</evidence>
<evidence type="ECO:0000256" key="1">
    <source>
        <dbReference type="SAM" id="MobiDB-lite"/>
    </source>
</evidence>